<sequence>MTPEARPSKNPAATIRPKRFPVNILIIVDKPEDWPLQIPGVTVVGSQAYLTDPFFATQAESNRGMSAAGQAVKVFNLCKSYRYQGSGYYVSLLAEARGHKPVPKVGAIEDLHSRNLVRHLTEDLEDLVQSVLAPLPGDDFQLAFYFGRNPLTGYDSLGHQFFSLLQVPLLVVRFERHRNQWSLHSARPLGASEIPVEHQAFAILAATTYFNGRMQQSRKPPPRHDLAILCNPDESEPPSNAEALQKFRQAAEKLDMHVDFITRADIGRLAHFDALFIRETTFVNHYTYRFSRLAFAERLALVDDPDSILKCNNKVYLAELLALHKVPIPKTLLIHRDNIDQVIPELGLPCVLKQPDSSFSRGVVKVEAESELLPKVTELLAKSVLVIAQQWLPTEFDWRVGILGRKVLFVAKYFFPAGHWQIIERDEQRHKLREGATLAVPLDEAPQDVVNIALKSANLIGDGFYGVDIKQTNDGCYVMEINDNPNVDAGNEDAVLGDALYEEIMRVFLRRIEAARRSSR</sequence>
<reference evidence="3 4" key="1">
    <citation type="submission" date="2016-10" db="EMBL/GenBank/DDBJ databases">
        <authorList>
            <person name="de Groot N.N."/>
        </authorList>
    </citation>
    <scope>NUCLEOTIDE SEQUENCE [LARGE SCALE GENOMIC DNA]</scope>
    <source>
        <strain evidence="3 4">Nl14</strain>
    </source>
</reference>
<dbReference type="Proteomes" id="UP000182649">
    <property type="component" value="Unassembled WGS sequence"/>
</dbReference>
<dbReference type="Gene3D" id="3.30.1490.20">
    <property type="entry name" value="ATP-grasp fold, A domain"/>
    <property type="match status" value="1"/>
</dbReference>
<dbReference type="GO" id="GO:0018169">
    <property type="term" value="F:ribosomal S6-glutamic acid ligase activity"/>
    <property type="evidence" value="ECO:0007669"/>
    <property type="project" value="TreeGrafter"/>
</dbReference>
<dbReference type="InterPro" id="IPR013815">
    <property type="entry name" value="ATP_grasp_subdomain_1"/>
</dbReference>
<dbReference type="GO" id="GO:0009432">
    <property type="term" value="P:SOS response"/>
    <property type="evidence" value="ECO:0007669"/>
    <property type="project" value="TreeGrafter"/>
</dbReference>
<dbReference type="Pfam" id="PF08443">
    <property type="entry name" value="RimK"/>
    <property type="match status" value="1"/>
</dbReference>
<dbReference type="Pfam" id="PF14401">
    <property type="entry name" value="RLAN"/>
    <property type="match status" value="1"/>
</dbReference>
<organism evidence="3 4">
    <name type="scientific">Nitrosospira multiformis</name>
    <dbReference type="NCBI Taxonomy" id="1231"/>
    <lineage>
        <taxon>Bacteria</taxon>
        <taxon>Pseudomonadati</taxon>
        <taxon>Pseudomonadota</taxon>
        <taxon>Betaproteobacteria</taxon>
        <taxon>Nitrosomonadales</taxon>
        <taxon>Nitrosomonadaceae</taxon>
        <taxon>Nitrosospira</taxon>
    </lineage>
</organism>
<dbReference type="PANTHER" id="PTHR21621:SF0">
    <property type="entry name" value="BETA-CITRYLGLUTAMATE SYNTHASE B-RELATED"/>
    <property type="match status" value="1"/>
</dbReference>
<gene>
    <name evidence="3" type="ORF">SAMN05216417_10966</name>
</gene>
<dbReference type="EMBL" id="FPBZ01000009">
    <property type="protein sequence ID" value="SFU60076.1"/>
    <property type="molecule type" value="Genomic_DNA"/>
</dbReference>
<protein>
    <submittedName>
        <fullName evidence="3">Glutathione synthase/RimK-type ligase, ATP-grasp superfamily</fullName>
    </submittedName>
</protein>
<accession>A0A1I7HHX9</accession>
<proteinExistence type="predicted"/>
<dbReference type="PROSITE" id="PS50975">
    <property type="entry name" value="ATP_GRASP"/>
    <property type="match status" value="1"/>
</dbReference>
<dbReference type="InterPro" id="IPR011761">
    <property type="entry name" value="ATP-grasp"/>
</dbReference>
<dbReference type="PANTHER" id="PTHR21621">
    <property type="entry name" value="RIBOSOMAL PROTEIN S6 MODIFICATION PROTEIN"/>
    <property type="match status" value="1"/>
</dbReference>
<evidence type="ECO:0000313" key="3">
    <source>
        <dbReference type="EMBL" id="SFU60076.1"/>
    </source>
</evidence>
<dbReference type="InterPro" id="IPR013651">
    <property type="entry name" value="ATP-grasp_RimK-type"/>
</dbReference>
<dbReference type="AlphaFoldDB" id="A0A1I7HHX9"/>
<dbReference type="GO" id="GO:0046872">
    <property type="term" value="F:metal ion binding"/>
    <property type="evidence" value="ECO:0007669"/>
    <property type="project" value="InterPro"/>
</dbReference>
<evidence type="ECO:0000256" key="1">
    <source>
        <dbReference type="PROSITE-ProRule" id="PRU00409"/>
    </source>
</evidence>
<keyword evidence="1" id="KW-0067">ATP-binding</keyword>
<dbReference type="GO" id="GO:0005737">
    <property type="term" value="C:cytoplasm"/>
    <property type="evidence" value="ECO:0007669"/>
    <property type="project" value="TreeGrafter"/>
</dbReference>
<name>A0A1I7HHX9_9PROT</name>
<dbReference type="SUPFAM" id="SSF56059">
    <property type="entry name" value="Glutathione synthetase ATP-binding domain-like"/>
    <property type="match status" value="1"/>
</dbReference>
<keyword evidence="1" id="KW-0547">Nucleotide-binding</keyword>
<dbReference type="Gene3D" id="3.30.470.20">
    <property type="entry name" value="ATP-grasp fold, B domain"/>
    <property type="match status" value="1"/>
</dbReference>
<evidence type="ECO:0000313" key="4">
    <source>
        <dbReference type="Proteomes" id="UP000182649"/>
    </source>
</evidence>
<evidence type="ECO:0000259" key="2">
    <source>
        <dbReference type="PROSITE" id="PS50975"/>
    </source>
</evidence>
<dbReference type="GO" id="GO:0005524">
    <property type="term" value="F:ATP binding"/>
    <property type="evidence" value="ECO:0007669"/>
    <property type="project" value="UniProtKB-UniRule"/>
</dbReference>
<feature type="domain" description="ATP-grasp" evidence="2">
    <location>
        <begin position="318"/>
        <end position="509"/>
    </location>
</feature>
<dbReference type="InterPro" id="IPR025839">
    <property type="entry name" value="RLAN_dom"/>
</dbReference>
<keyword evidence="3" id="KW-0436">Ligase</keyword>